<dbReference type="Pfam" id="PF00078">
    <property type="entry name" value="RVT_1"/>
    <property type="match status" value="1"/>
</dbReference>
<keyword evidence="4" id="KW-0540">Nuclease</keyword>
<dbReference type="InterPro" id="IPR000477">
    <property type="entry name" value="RT_dom"/>
</dbReference>
<feature type="domain" description="Reverse transcriptase" evidence="8">
    <location>
        <begin position="499"/>
        <end position="682"/>
    </location>
</feature>
<accession>A0ABY6KSC4</accession>
<dbReference type="Gene3D" id="3.30.420.10">
    <property type="entry name" value="Ribonuclease H-like superfamily/Ribonuclease H"/>
    <property type="match status" value="1"/>
</dbReference>
<evidence type="ECO:0000313" key="10">
    <source>
        <dbReference type="EMBL" id="UYV70633.1"/>
    </source>
</evidence>
<dbReference type="Pfam" id="PF17921">
    <property type="entry name" value="Integrase_H2C2"/>
    <property type="match status" value="1"/>
</dbReference>
<dbReference type="Pfam" id="PF17917">
    <property type="entry name" value="RT_RNaseH"/>
    <property type="match status" value="1"/>
</dbReference>
<dbReference type="CDD" id="cd09274">
    <property type="entry name" value="RNase_HI_RT_Ty3"/>
    <property type="match status" value="1"/>
</dbReference>
<name>A0ABY6KSC4_9ARAC</name>
<dbReference type="CDD" id="cd01647">
    <property type="entry name" value="RT_LTR"/>
    <property type="match status" value="1"/>
</dbReference>
<dbReference type="InterPro" id="IPR050951">
    <property type="entry name" value="Retrovirus_Pol_polyprotein"/>
</dbReference>
<dbReference type="PANTHER" id="PTHR37984">
    <property type="entry name" value="PROTEIN CBG26694"/>
    <property type="match status" value="1"/>
</dbReference>
<dbReference type="EMBL" id="CP092870">
    <property type="protein sequence ID" value="UYV70633.1"/>
    <property type="molecule type" value="Genomic_DNA"/>
</dbReference>
<evidence type="ECO:0000313" key="11">
    <source>
        <dbReference type="Proteomes" id="UP001235939"/>
    </source>
</evidence>
<evidence type="ECO:0000256" key="7">
    <source>
        <dbReference type="ARBA" id="ARBA00022918"/>
    </source>
</evidence>
<dbReference type="Pfam" id="PF00665">
    <property type="entry name" value="rve"/>
    <property type="match status" value="1"/>
</dbReference>
<dbReference type="InterPro" id="IPR036397">
    <property type="entry name" value="RNaseH_sf"/>
</dbReference>
<dbReference type="EC" id="2.7.7.49" evidence="1"/>
<dbReference type="InterPro" id="IPR043502">
    <property type="entry name" value="DNA/RNA_pol_sf"/>
</dbReference>
<sequence length="1332" mass="154729">MLSPGLTEDSPWGYKTEKPMKVGNIQRGKNGERLYTHDDARTTCSIFSFKSKKFGGKREGDSEGVGCSEVTGRACEEVPHRVDMAGHLGNLVFHLGHQKLGVSQQGLNDVLLQLQILPRVPGFVQFLHDPVHDVLRLTQCLVRLESQHLQPTPGHFQIGLHHEDDVMGLVKIFPKGVSVQQEVGEADVSRYKAFVFDVLSQDLAVLGIQRKHLDEDFKQNNISNYLEGEAFSYYIEELQDIYNWGEIEQKLTSYFTIKDSNLFSRFLNLKYNDKDDLEQYFKEKSALAKKLNLDKILLLEALTDGMPDHLKKYIIAARVQEPSERMLQIDFSKNLLFQNYKFLYSFNPKTDNQKSYATTLCIPDPYYVKNSSLLNINPLCNFNSFDIPTTNVKLINPTSNPIIDSNSFHSMRQPGSITNYNSYLDFSKVDINPNFSYQTISDILQKYKNVFSKHNFDIGHMKTNPICISLLDNIPIAQRPYRTSFYNNAEIQKQITELLKYDIIRPSSSPYSSPALLVNKKSDAPNHPTRLCIDYRKLNQKTVPEHTPIPLIEQIIDRLSQSKIYTILDVKNANWHIPIDEKDRHKTSFVTQLGCYEWNRLPYGLKNVPSQFERIMKSVFTKHNIHYALNYFDDIIIHSKTYEEHIKHLDDILGIFEQEDIKLNLNKCKFLQKEIQFLGYTINSGKYTPNNTNIEAILKLNRPYNIKTLQRFLGTINIYNKFIPHYAQIRAPLNELLLKNAPWLWSAKHEQAFQTLKNSLISQPVLYIYDPSKPCHLFTDASSLGVAGVLKQPDEQGILHPIGYFSRKLHPYEQNYTASEIETLAIINSVQRFHTYLHNIHFTLHTDHLPLKWIKNVKKPQGRLFRWSLILSQYSFDIKHIKGLNNIEADMLSRAPVSFYLTYNELKEHQSTEQISSAKIKIQNGLYIINRRGFKRAYVPQTLRHKLLSKVHSKHGHIGTTQMTKIISPHYYWPHMTRDIANYTKHCETCQFNKSRDNRIVYGPLQQMPIATHPNHIFSLDTLGGLHNYGTTRHSIHMIVDHHSRFLWAFPIKSVSTDSYITCLRNLFQINKPEILITDRNAAFLSRKFKHFLERNNVKHLLTSSHHPETNAKVERLNSTIINRLRCEYNANLKIPWTKYIPKITESYNETVHTTTGFTPKFLYYGIQPQYIEHDTETHTPIEKARKLAIERTIKSHEHSKQLYDIKHPEPIFKKGDQVLVKTFIYPNTGKLTQRYIGPFTILKQLSPVTYEINKPNLPQRKQTEIIHSNKLKLFYPETDFLLHYSTNIENDFIVNQNSNTKLIDIDDKPCFLQEGHILDMDNEEQISAPIL</sequence>
<proteinExistence type="predicted"/>
<keyword evidence="5" id="KW-0255">Endonuclease</keyword>
<dbReference type="InterPro" id="IPR041588">
    <property type="entry name" value="Integrase_H2C2"/>
</dbReference>
<keyword evidence="7" id="KW-0695">RNA-directed DNA polymerase</keyword>
<evidence type="ECO:0000259" key="9">
    <source>
        <dbReference type="PROSITE" id="PS50994"/>
    </source>
</evidence>
<dbReference type="PROSITE" id="PS50878">
    <property type="entry name" value="RT_POL"/>
    <property type="match status" value="1"/>
</dbReference>
<dbReference type="Gene3D" id="3.30.70.270">
    <property type="match status" value="2"/>
</dbReference>
<dbReference type="Proteomes" id="UP001235939">
    <property type="component" value="Chromosome 08"/>
</dbReference>
<evidence type="ECO:0000259" key="8">
    <source>
        <dbReference type="PROSITE" id="PS50878"/>
    </source>
</evidence>
<dbReference type="Gene3D" id="1.10.340.70">
    <property type="match status" value="1"/>
</dbReference>
<keyword evidence="3" id="KW-0548">Nucleotidyltransferase</keyword>
<dbReference type="Gene3D" id="3.10.10.10">
    <property type="entry name" value="HIV Type 1 Reverse Transcriptase, subunit A, domain 1"/>
    <property type="match status" value="1"/>
</dbReference>
<organism evidence="10 11">
    <name type="scientific">Cordylochernes scorpioides</name>
    <dbReference type="NCBI Taxonomy" id="51811"/>
    <lineage>
        <taxon>Eukaryota</taxon>
        <taxon>Metazoa</taxon>
        <taxon>Ecdysozoa</taxon>
        <taxon>Arthropoda</taxon>
        <taxon>Chelicerata</taxon>
        <taxon>Arachnida</taxon>
        <taxon>Pseudoscorpiones</taxon>
        <taxon>Cheliferoidea</taxon>
        <taxon>Chernetidae</taxon>
        <taxon>Cordylochernes</taxon>
    </lineage>
</organism>
<evidence type="ECO:0000256" key="3">
    <source>
        <dbReference type="ARBA" id="ARBA00022695"/>
    </source>
</evidence>
<protein>
    <recommendedName>
        <fullName evidence="1">RNA-directed DNA polymerase</fullName>
        <ecNumber evidence="1">2.7.7.49</ecNumber>
    </recommendedName>
</protein>
<keyword evidence="6" id="KW-0378">Hydrolase</keyword>
<dbReference type="SUPFAM" id="SSF56672">
    <property type="entry name" value="DNA/RNA polymerases"/>
    <property type="match status" value="1"/>
</dbReference>
<keyword evidence="2" id="KW-0808">Transferase</keyword>
<dbReference type="InterPro" id="IPR001584">
    <property type="entry name" value="Integrase_cat-core"/>
</dbReference>
<feature type="domain" description="Integrase catalytic" evidence="9">
    <location>
        <begin position="1010"/>
        <end position="1168"/>
    </location>
</feature>
<dbReference type="Pfam" id="PF22938">
    <property type="entry name" value="Integrase_p58_C"/>
    <property type="match status" value="1"/>
</dbReference>
<dbReference type="InterPro" id="IPR043128">
    <property type="entry name" value="Rev_trsase/Diguanyl_cyclase"/>
</dbReference>
<keyword evidence="11" id="KW-1185">Reference proteome</keyword>
<evidence type="ECO:0000256" key="5">
    <source>
        <dbReference type="ARBA" id="ARBA00022759"/>
    </source>
</evidence>
<evidence type="ECO:0000256" key="6">
    <source>
        <dbReference type="ARBA" id="ARBA00022801"/>
    </source>
</evidence>
<dbReference type="InterPro" id="IPR012337">
    <property type="entry name" value="RNaseH-like_sf"/>
</dbReference>
<evidence type="ECO:0000256" key="2">
    <source>
        <dbReference type="ARBA" id="ARBA00022679"/>
    </source>
</evidence>
<dbReference type="InterPro" id="IPR054465">
    <property type="entry name" value="Integrase_p58-like_C"/>
</dbReference>
<dbReference type="PANTHER" id="PTHR37984:SF5">
    <property type="entry name" value="PROTEIN NYNRIN-LIKE"/>
    <property type="match status" value="1"/>
</dbReference>
<gene>
    <name evidence="10" type="ORF">LAZ67_8000091</name>
</gene>
<dbReference type="SUPFAM" id="SSF53098">
    <property type="entry name" value="Ribonuclease H-like"/>
    <property type="match status" value="1"/>
</dbReference>
<evidence type="ECO:0000256" key="4">
    <source>
        <dbReference type="ARBA" id="ARBA00022722"/>
    </source>
</evidence>
<dbReference type="PROSITE" id="PS50994">
    <property type="entry name" value="INTEGRASE"/>
    <property type="match status" value="1"/>
</dbReference>
<dbReference type="InterPro" id="IPR041373">
    <property type="entry name" value="RT_RNaseH"/>
</dbReference>
<reference evidence="10 11" key="1">
    <citation type="submission" date="2022-01" db="EMBL/GenBank/DDBJ databases">
        <title>A chromosomal length assembly of Cordylochernes scorpioides.</title>
        <authorList>
            <person name="Zeh D."/>
            <person name="Zeh J."/>
        </authorList>
    </citation>
    <scope>NUCLEOTIDE SEQUENCE [LARGE SCALE GENOMIC DNA]</scope>
    <source>
        <strain evidence="10">IN4F17</strain>
        <tissue evidence="10">Whole Body</tissue>
    </source>
</reference>
<evidence type="ECO:0000256" key="1">
    <source>
        <dbReference type="ARBA" id="ARBA00012493"/>
    </source>
</evidence>